<keyword evidence="3" id="KW-1185">Reference proteome</keyword>
<organism evidence="2 3">
    <name type="scientific">Limoniibacter endophyticus</name>
    <dbReference type="NCBI Taxonomy" id="1565040"/>
    <lineage>
        <taxon>Bacteria</taxon>
        <taxon>Pseudomonadati</taxon>
        <taxon>Pseudomonadota</taxon>
        <taxon>Alphaproteobacteria</taxon>
        <taxon>Hyphomicrobiales</taxon>
        <taxon>Bartonellaceae</taxon>
        <taxon>Limoniibacter</taxon>
    </lineage>
</organism>
<dbReference type="Gene3D" id="1.50.10.140">
    <property type="match status" value="1"/>
</dbReference>
<gene>
    <name evidence="2" type="ORF">GCM10010136_20700</name>
</gene>
<evidence type="ECO:0000313" key="3">
    <source>
        <dbReference type="Proteomes" id="UP000641137"/>
    </source>
</evidence>
<dbReference type="Pfam" id="PF10091">
    <property type="entry name" value="Glycoamylase"/>
    <property type="match status" value="1"/>
</dbReference>
<dbReference type="InterPro" id="IPR019282">
    <property type="entry name" value="Glycoamylase-like_cons_dom"/>
</dbReference>
<reference evidence="2" key="1">
    <citation type="journal article" date="2014" name="Int. J. Syst. Evol. Microbiol.">
        <title>Complete genome sequence of Corynebacterium casei LMG S-19264T (=DSM 44701T), isolated from a smear-ripened cheese.</title>
        <authorList>
            <consortium name="US DOE Joint Genome Institute (JGI-PGF)"/>
            <person name="Walter F."/>
            <person name="Albersmeier A."/>
            <person name="Kalinowski J."/>
            <person name="Ruckert C."/>
        </authorList>
    </citation>
    <scope>NUCLEOTIDE SEQUENCE</scope>
    <source>
        <strain evidence="2">KCTC 42097</strain>
    </source>
</reference>
<sequence>MHLQLNLDTQLDVIQQRTSSYFLQGAHPVSALPYDRLVIGRRAPNDLVSITGAGFGLLALIVAMERGFIDGGEALNRLDRMLETLEKTQRFHGAFSHFINGTDGSCVRFTRIDDGADLVETTFLLQGLLSMQQYLADRSGTEAARRRIDDLVTGVNWRWFARDEHEALYWHWSPRHGWKIDQRISGWNEALLTYVLAAGAQDHAIEGCTYHEGFARSGGMRNGGTFYDQTLPLGPDFGGPLFFAYYSFCGLDPRGLQDEYARYDDQNVTHARIHYAYACDNPQGYSSYGPGCWGLTACHSSSGYAVASPTNDTGIIAPSAAISSLPYLPEEVLQSLHFYRYYQGGRLWGPYGFVDSFCPHTGWAARTCLAVDQGPIICMIENFRSGLLWELFMSAPQVRRGLKALGFSSPHLE</sequence>
<comment type="caution">
    <text evidence="2">The sequence shown here is derived from an EMBL/GenBank/DDBJ whole genome shotgun (WGS) entry which is preliminary data.</text>
</comment>
<dbReference type="RefSeq" id="WP_189489928.1">
    <property type="nucleotide sequence ID" value="NZ_BMZO01000006.1"/>
</dbReference>
<reference evidence="2" key="2">
    <citation type="submission" date="2020-09" db="EMBL/GenBank/DDBJ databases">
        <authorList>
            <person name="Sun Q."/>
            <person name="Kim S."/>
        </authorList>
    </citation>
    <scope>NUCLEOTIDE SEQUENCE</scope>
    <source>
        <strain evidence="2">KCTC 42097</strain>
    </source>
</reference>
<dbReference type="Proteomes" id="UP000641137">
    <property type="component" value="Unassembled WGS sequence"/>
</dbReference>
<feature type="domain" description="Glycoamylase-like" evidence="1">
    <location>
        <begin position="183"/>
        <end position="395"/>
    </location>
</feature>
<dbReference type="AlphaFoldDB" id="A0A8J3GIK6"/>
<protein>
    <recommendedName>
        <fullName evidence="1">Glycoamylase-like domain-containing protein</fullName>
    </recommendedName>
</protein>
<dbReference type="InterPro" id="IPR016883">
    <property type="entry name" value="UCP028431"/>
</dbReference>
<dbReference type="EMBL" id="BMZO01000006">
    <property type="protein sequence ID" value="GHC72762.1"/>
    <property type="molecule type" value="Genomic_DNA"/>
</dbReference>
<accession>A0A8J3GIK6</accession>
<proteinExistence type="predicted"/>
<name>A0A8J3GIK6_9HYPH</name>
<evidence type="ECO:0000313" key="2">
    <source>
        <dbReference type="EMBL" id="GHC72762.1"/>
    </source>
</evidence>
<evidence type="ECO:0000259" key="1">
    <source>
        <dbReference type="Pfam" id="PF10091"/>
    </source>
</evidence>
<dbReference type="PIRSF" id="PIRSF028431">
    <property type="entry name" value="UCP028431"/>
    <property type="match status" value="1"/>
</dbReference>